<keyword evidence="4 8" id="KW-0812">Transmembrane</keyword>
<feature type="compositionally biased region" description="Basic and acidic residues" evidence="7">
    <location>
        <begin position="215"/>
        <end position="235"/>
    </location>
</feature>
<evidence type="ECO:0000256" key="5">
    <source>
        <dbReference type="ARBA" id="ARBA00022989"/>
    </source>
</evidence>
<protein>
    <submittedName>
        <fullName evidence="9">Permease</fullName>
    </submittedName>
</protein>
<feature type="transmembrane region" description="Helical" evidence="8">
    <location>
        <begin position="60"/>
        <end position="81"/>
    </location>
</feature>
<sequence length="388" mass="43445">MAKRRRAIRSRFRSRYDKEVKMDMATIVRLRILTAASGVFLLFLVWRRHADYFSPLFRTFAGILLDALPYLALGSLVSSVIEAFVSDRHIRRLAPKNKVYGVLFGSLLGMAMPLCECGMVPIVRRLIRKGVPAYIGLVYLAAGPILNPIVIASTFAAFRSDPRLAYSRFGLAFAVAASLGLLLAATLKRNPLREDRTAGSGHGHHGHSHGHSHHDHHDHEHYDRHDHEHHVQDHHGHSHHHDVRPGTPRSRWAAGFHEISHHALQDFWDMGKYLLAGSLIAAAVQTSVSPETISRLAGHDWFSHLFMMAFAFFLSLCSTADAFVAAPLAPFVPHGALLSFLVLGPMLDLKGVLLMLSVFRKTFVLRFAFATFCLVLIGSHLFERWGWV</sequence>
<feature type="transmembrane region" description="Helical" evidence="8">
    <location>
        <begin position="335"/>
        <end position="356"/>
    </location>
</feature>
<name>A0A7X0SIR5_9BACL</name>
<feature type="region of interest" description="Disordered" evidence="7">
    <location>
        <begin position="194"/>
        <end position="247"/>
    </location>
</feature>
<feature type="transmembrane region" description="Helical" evidence="8">
    <location>
        <begin position="363"/>
        <end position="382"/>
    </location>
</feature>
<evidence type="ECO:0000256" key="1">
    <source>
        <dbReference type="ARBA" id="ARBA00004651"/>
    </source>
</evidence>
<evidence type="ECO:0000256" key="4">
    <source>
        <dbReference type="ARBA" id="ARBA00022692"/>
    </source>
</evidence>
<keyword evidence="5 8" id="KW-1133">Transmembrane helix</keyword>
<accession>A0A7X0SIR5</accession>
<feature type="transmembrane region" description="Helical" evidence="8">
    <location>
        <begin position="305"/>
        <end position="329"/>
    </location>
</feature>
<dbReference type="PANTHER" id="PTHR34184:SF4">
    <property type="entry name" value="UPF0718 PROTEIN YCGR"/>
    <property type="match status" value="1"/>
</dbReference>
<dbReference type="GO" id="GO:0005886">
    <property type="term" value="C:plasma membrane"/>
    <property type="evidence" value="ECO:0007669"/>
    <property type="project" value="UniProtKB-SubCell"/>
</dbReference>
<dbReference type="InterPro" id="IPR052923">
    <property type="entry name" value="UPF0718"/>
</dbReference>
<dbReference type="RefSeq" id="WP_185128383.1">
    <property type="nucleotide sequence ID" value="NZ_JACJVO010000009.1"/>
</dbReference>
<comment type="caution">
    <text evidence="9">The sequence shown here is derived from an EMBL/GenBank/DDBJ whole genome shotgun (WGS) entry which is preliminary data.</text>
</comment>
<dbReference type="AlphaFoldDB" id="A0A7X0SIR5"/>
<proteinExistence type="inferred from homology"/>
<dbReference type="Pfam" id="PF03773">
    <property type="entry name" value="ArsP_1"/>
    <property type="match status" value="1"/>
</dbReference>
<evidence type="ECO:0000313" key="10">
    <source>
        <dbReference type="Proteomes" id="UP000564644"/>
    </source>
</evidence>
<comment type="similarity">
    <text evidence="2">Belongs to the UPF0718 family.</text>
</comment>
<evidence type="ECO:0000256" key="8">
    <source>
        <dbReference type="SAM" id="Phobius"/>
    </source>
</evidence>
<keyword evidence="6 8" id="KW-0472">Membrane</keyword>
<dbReference type="PANTHER" id="PTHR34184">
    <property type="entry name" value="UPF0718 PROTEIN YCGR"/>
    <property type="match status" value="1"/>
</dbReference>
<evidence type="ECO:0000256" key="3">
    <source>
        <dbReference type="ARBA" id="ARBA00022475"/>
    </source>
</evidence>
<keyword evidence="3" id="KW-1003">Cell membrane</keyword>
<feature type="transmembrane region" description="Helical" evidence="8">
    <location>
        <begin position="134"/>
        <end position="157"/>
    </location>
</feature>
<comment type="subcellular location">
    <subcellularLocation>
        <location evidence="1">Cell membrane</location>
        <topology evidence="1">Multi-pass membrane protein</topology>
    </subcellularLocation>
</comment>
<feature type="transmembrane region" description="Helical" evidence="8">
    <location>
        <begin position="169"/>
        <end position="187"/>
    </location>
</feature>
<evidence type="ECO:0000256" key="7">
    <source>
        <dbReference type="SAM" id="MobiDB-lite"/>
    </source>
</evidence>
<gene>
    <name evidence="9" type="ORF">H7C18_07295</name>
</gene>
<evidence type="ECO:0000313" key="9">
    <source>
        <dbReference type="EMBL" id="MBB6730707.1"/>
    </source>
</evidence>
<dbReference type="Proteomes" id="UP000564644">
    <property type="component" value="Unassembled WGS sequence"/>
</dbReference>
<reference evidence="9 10" key="1">
    <citation type="submission" date="2020-08" db="EMBL/GenBank/DDBJ databases">
        <title>Cohnella phylogeny.</title>
        <authorList>
            <person name="Dunlap C."/>
        </authorList>
    </citation>
    <scope>NUCLEOTIDE SEQUENCE [LARGE SCALE GENOMIC DNA]</scope>
    <source>
        <strain evidence="9 10">CBP 2801</strain>
    </source>
</reference>
<feature type="compositionally biased region" description="Basic residues" evidence="7">
    <location>
        <begin position="202"/>
        <end position="214"/>
    </location>
</feature>
<dbReference type="EMBL" id="JACJVO010000009">
    <property type="protein sequence ID" value="MBB6730707.1"/>
    <property type="molecule type" value="Genomic_DNA"/>
</dbReference>
<keyword evidence="10" id="KW-1185">Reference proteome</keyword>
<dbReference type="InterPro" id="IPR005524">
    <property type="entry name" value="DUF318"/>
</dbReference>
<evidence type="ECO:0000256" key="2">
    <source>
        <dbReference type="ARBA" id="ARBA00006386"/>
    </source>
</evidence>
<evidence type="ECO:0000256" key="6">
    <source>
        <dbReference type="ARBA" id="ARBA00023136"/>
    </source>
</evidence>
<organism evidence="9 10">
    <name type="scientific">Cohnella zeiphila</name>
    <dbReference type="NCBI Taxonomy" id="2761120"/>
    <lineage>
        <taxon>Bacteria</taxon>
        <taxon>Bacillati</taxon>
        <taxon>Bacillota</taxon>
        <taxon>Bacilli</taxon>
        <taxon>Bacillales</taxon>
        <taxon>Paenibacillaceae</taxon>
        <taxon>Cohnella</taxon>
    </lineage>
</organism>